<dbReference type="EMBL" id="JAUSUA010000006">
    <property type="protein sequence ID" value="MDQ0208810.1"/>
    <property type="molecule type" value="Genomic_DNA"/>
</dbReference>
<sequence length="83" mass="9423">MAILMLLLFVVFPTILIVLSMFLKRFRYVVFLLAFLFPFTLIVWGSDVESIRANLDGLVLYTVSYSAISAVTMIISAKVRKTN</sequence>
<feature type="transmembrane region" description="Helical" evidence="1">
    <location>
        <begin position="6"/>
        <end position="23"/>
    </location>
</feature>
<dbReference type="RefSeq" id="WP_306985165.1">
    <property type="nucleotide sequence ID" value="NZ_JAUSUA010000006.1"/>
</dbReference>
<evidence type="ECO:0000313" key="3">
    <source>
        <dbReference type="Proteomes" id="UP001225034"/>
    </source>
</evidence>
<dbReference type="Proteomes" id="UP001225034">
    <property type="component" value="Unassembled WGS sequence"/>
</dbReference>
<feature type="transmembrane region" description="Helical" evidence="1">
    <location>
        <begin position="28"/>
        <end position="46"/>
    </location>
</feature>
<evidence type="ECO:0000313" key="2">
    <source>
        <dbReference type="EMBL" id="MDQ0208810.1"/>
    </source>
</evidence>
<comment type="caution">
    <text evidence="2">The sequence shown here is derived from an EMBL/GenBank/DDBJ whole genome shotgun (WGS) entry which is preliminary data.</text>
</comment>
<protein>
    <submittedName>
        <fullName evidence="2">Uncharacterized protein YebE (UPF0316 family)</fullName>
    </submittedName>
</protein>
<proteinExistence type="predicted"/>
<name>A0ABT9YLP8_9BACI</name>
<feature type="transmembrane region" description="Helical" evidence="1">
    <location>
        <begin position="58"/>
        <end position="77"/>
    </location>
</feature>
<organism evidence="2 3">
    <name type="scientific">Alkalicoccobacillus murimartini</name>
    <dbReference type="NCBI Taxonomy" id="171685"/>
    <lineage>
        <taxon>Bacteria</taxon>
        <taxon>Bacillati</taxon>
        <taxon>Bacillota</taxon>
        <taxon>Bacilli</taxon>
        <taxon>Bacillales</taxon>
        <taxon>Bacillaceae</taxon>
        <taxon>Alkalicoccobacillus</taxon>
    </lineage>
</organism>
<keyword evidence="1" id="KW-0472">Membrane</keyword>
<gene>
    <name evidence="2" type="ORF">J2S05_003622</name>
</gene>
<evidence type="ECO:0000256" key="1">
    <source>
        <dbReference type="SAM" id="Phobius"/>
    </source>
</evidence>
<keyword evidence="1" id="KW-1133">Transmembrane helix</keyword>
<accession>A0ABT9YLP8</accession>
<keyword evidence="3" id="KW-1185">Reference proteome</keyword>
<keyword evidence="1" id="KW-0812">Transmembrane</keyword>
<reference evidence="2 3" key="1">
    <citation type="submission" date="2023-07" db="EMBL/GenBank/DDBJ databases">
        <title>Genomic Encyclopedia of Type Strains, Phase IV (KMG-IV): sequencing the most valuable type-strain genomes for metagenomic binning, comparative biology and taxonomic classification.</title>
        <authorList>
            <person name="Goeker M."/>
        </authorList>
    </citation>
    <scope>NUCLEOTIDE SEQUENCE [LARGE SCALE GENOMIC DNA]</scope>
    <source>
        <strain evidence="2 3">DSM 19154</strain>
    </source>
</reference>